<gene>
    <name evidence="2" type="ORF">SLS55_004558</name>
</gene>
<evidence type="ECO:0000256" key="1">
    <source>
        <dbReference type="SAM" id="MobiDB-lite"/>
    </source>
</evidence>
<name>A0ABR3CKR4_9PEZI</name>
<sequence length="519" mass="55018">MASTSEFTQSRIPGGILRQPTASSQFFADRQNRLCPFVEDEDEEEKNASITRPVVHFPADSPVTSIQLVSYWIYAADTPPSPGTDPDHTPDTLTVPRLSRSPIGTNAMLSSEQEADTDTAMSDSFDTSGDSPSPVSSPSPSLTTDQTGVVDSTQTFTLVYSASLAAIQQHHAEVEQRQANEAAAAAAAVGDNLSCPYDCERCNNSAEQLQYDKQQHDSSAAADILDEIAKELRARAPKTRKRKREWMTGCADDLANGEVEITTPPPLLKKARYGTGGPGAFGAPSATGGYAVTGRIGGYEVQRPVQAQEQQGWQQGDRMDVDGVLMTREQVMAALQRVLDGKQNEFSESGEEGDDEDDYEGDEDESEEQAPPSRGFGRGRGQRGQRGRGGGGQRGGGWQPRGGHSSGGRGGESYNGGFGGQQNRGGHSSDRRGGRSFNGGFGGQQHSGGHASGGRGGRSFDNGLGEGEEATEGEPITEGTAIETAVTMEEVVTGEANREARAATEATEAAEECRISNSK</sequence>
<feature type="compositionally biased region" description="Polar residues" evidence="1">
    <location>
        <begin position="1"/>
        <end position="11"/>
    </location>
</feature>
<keyword evidence="3" id="KW-1185">Reference proteome</keyword>
<reference evidence="2 3" key="1">
    <citation type="submission" date="2024-02" db="EMBL/GenBank/DDBJ databases">
        <title>De novo assembly and annotation of 12 fungi associated with fruit tree decline syndrome in Ontario, Canada.</title>
        <authorList>
            <person name="Sulman M."/>
            <person name="Ellouze W."/>
            <person name="Ilyukhin E."/>
        </authorList>
    </citation>
    <scope>NUCLEOTIDE SEQUENCE [LARGE SCALE GENOMIC DNA]</scope>
    <source>
        <strain evidence="2 3">FDS-637</strain>
    </source>
</reference>
<dbReference type="RefSeq" id="XP_066633895.1">
    <property type="nucleotide sequence ID" value="XM_066776014.1"/>
</dbReference>
<feature type="compositionally biased region" description="Gly residues" evidence="1">
    <location>
        <begin position="387"/>
        <end position="423"/>
    </location>
</feature>
<feature type="compositionally biased region" description="Polar residues" evidence="1">
    <location>
        <begin position="102"/>
        <end position="112"/>
    </location>
</feature>
<protein>
    <submittedName>
        <fullName evidence="2">Uncharacterized protein</fullName>
    </submittedName>
</protein>
<dbReference type="Proteomes" id="UP001430584">
    <property type="component" value="Unassembled WGS sequence"/>
</dbReference>
<evidence type="ECO:0000313" key="2">
    <source>
        <dbReference type="EMBL" id="KAL0260866.1"/>
    </source>
</evidence>
<evidence type="ECO:0000313" key="3">
    <source>
        <dbReference type="Proteomes" id="UP001430584"/>
    </source>
</evidence>
<feature type="region of interest" description="Disordered" evidence="1">
    <location>
        <begin position="1"/>
        <end position="21"/>
    </location>
</feature>
<feature type="compositionally biased region" description="Low complexity" evidence="1">
    <location>
        <begin position="473"/>
        <end position="482"/>
    </location>
</feature>
<feature type="region of interest" description="Disordered" evidence="1">
    <location>
        <begin position="499"/>
        <end position="519"/>
    </location>
</feature>
<feature type="region of interest" description="Disordered" evidence="1">
    <location>
        <begin position="339"/>
        <end position="482"/>
    </location>
</feature>
<accession>A0ABR3CKR4</accession>
<dbReference type="EMBL" id="JAJVCZ030000004">
    <property type="protein sequence ID" value="KAL0260866.1"/>
    <property type="molecule type" value="Genomic_DNA"/>
</dbReference>
<feature type="compositionally biased region" description="Gly residues" evidence="1">
    <location>
        <begin position="436"/>
        <end position="457"/>
    </location>
</feature>
<feature type="region of interest" description="Disordered" evidence="1">
    <location>
        <begin position="80"/>
        <end position="147"/>
    </location>
</feature>
<comment type="caution">
    <text evidence="2">The sequence shown here is derived from an EMBL/GenBank/DDBJ whole genome shotgun (WGS) entry which is preliminary data.</text>
</comment>
<proteinExistence type="predicted"/>
<organism evidence="2 3">
    <name type="scientific">Diplodia seriata</name>
    <dbReference type="NCBI Taxonomy" id="420778"/>
    <lineage>
        <taxon>Eukaryota</taxon>
        <taxon>Fungi</taxon>
        <taxon>Dikarya</taxon>
        <taxon>Ascomycota</taxon>
        <taxon>Pezizomycotina</taxon>
        <taxon>Dothideomycetes</taxon>
        <taxon>Dothideomycetes incertae sedis</taxon>
        <taxon>Botryosphaeriales</taxon>
        <taxon>Botryosphaeriaceae</taxon>
        <taxon>Diplodia</taxon>
    </lineage>
</organism>
<dbReference type="GeneID" id="92008643"/>
<feature type="compositionally biased region" description="Acidic residues" evidence="1">
    <location>
        <begin position="348"/>
        <end position="368"/>
    </location>
</feature>
<feature type="compositionally biased region" description="Low complexity" evidence="1">
    <location>
        <begin position="131"/>
        <end position="141"/>
    </location>
</feature>
<feature type="compositionally biased region" description="Polar residues" evidence="1">
    <location>
        <begin position="119"/>
        <end position="130"/>
    </location>
</feature>